<keyword evidence="14" id="KW-1185">Reference proteome</keyword>
<keyword evidence="3" id="KW-0597">Phosphoprotein</keyword>
<comment type="catalytic activity">
    <reaction evidence="1">
        <text>ATP + protein L-histidine = ADP + protein N-phospho-L-histidine.</text>
        <dbReference type="EC" id="2.7.13.3"/>
    </reaction>
</comment>
<dbReference type="SMART" id="SM00387">
    <property type="entry name" value="HATPase_c"/>
    <property type="match status" value="1"/>
</dbReference>
<dbReference type="Pfam" id="PF02518">
    <property type="entry name" value="HATPase_c"/>
    <property type="match status" value="1"/>
</dbReference>
<dbReference type="Gene3D" id="1.20.5.1930">
    <property type="match status" value="1"/>
</dbReference>
<dbReference type="SUPFAM" id="SSF55874">
    <property type="entry name" value="ATPase domain of HSP90 chaperone/DNA topoisomerase II/histidine kinase"/>
    <property type="match status" value="1"/>
</dbReference>
<dbReference type="EMBL" id="JASHID010000004">
    <property type="protein sequence ID" value="MDI9864096.1"/>
    <property type="molecule type" value="Genomic_DNA"/>
</dbReference>
<dbReference type="SUPFAM" id="SSF48452">
    <property type="entry name" value="TPR-like"/>
    <property type="match status" value="1"/>
</dbReference>
<evidence type="ECO:0000256" key="2">
    <source>
        <dbReference type="ARBA" id="ARBA00012438"/>
    </source>
</evidence>
<dbReference type="Pfam" id="PF07730">
    <property type="entry name" value="HisKA_3"/>
    <property type="match status" value="1"/>
</dbReference>
<gene>
    <name evidence="13" type="ORF">QM480_07165</name>
</gene>
<evidence type="ECO:0000256" key="4">
    <source>
        <dbReference type="ARBA" id="ARBA00022679"/>
    </source>
</evidence>
<dbReference type="Gene3D" id="3.30.565.10">
    <property type="entry name" value="Histidine kinase-like ATPase, C-terminal domain"/>
    <property type="match status" value="1"/>
</dbReference>
<evidence type="ECO:0000313" key="13">
    <source>
        <dbReference type="EMBL" id="MDI9864096.1"/>
    </source>
</evidence>
<keyword evidence="10" id="KW-0812">Transmembrane</keyword>
<dbReference type="InterPro" id="IPR019734">
    <property type="entry name" value="TPR_rpt"/>
</dbReference>
<dbReference type="RefSeq" id="WP_283369321.1">
    <property type="nucleotide sequence ID" value="NZ_JASHID010000004.1"/>
</dbReference>
<comment type="caution">
    <text evidence="13">The sequence shown here is derived from an EMBL/GenBank/DDBJ whole genome shotgun (WGS) entry which is preliminary data.</text>
</comment>
<dbReference type="SMART" id="SM00028">
    <property type="entry name" value="TPR"/>
    <property type="match status" value="6"/>
</dbReference>
<dbReference type="InterPro" id="IPR005467">
    <property type="entry name" value="His_kinase_dom"/>
</dbReference>
<dbReference type="Proteomes" id="UP001236569">
    <property type="component" value="Unassembled WGS sequence"/>
</dbReference>
<feature type="domain" description="Histidine kinase" evidence="12">
    <location>
        <begin position="459"/>
        <end position="647"/>
    </location>
</feature>
<keyword evidence="10" id="KW-1133">Transmembrane helix</keyword>
<dbReference type="InterPro" id="IPR036890">
    <property type="entry name" value="HATPase_C_sf"/>
</dbReference>
<dbReference type="InterPro" id="IPR011990">
    <property type="entry name" value="TPR-like_helical_dom_sf"/>
</dbReference>
<proteinExistence type="predicted"/>
<protein>
    <recommendedName>
        <fullName evidence="2">histidine kinase</fullName>
        <ecNumber evidence="2">2.7.13.3</ecNumber>
    </recommendedName>
</protein>
<sequence length="650" mass="75120">MRIKIIFPFLLISLLSFSKIAKANSPLDSLYGQLNEISKVKNSLQNDTLKAILLCKISSYIVGDQPTKAYDFLNQAEKIITHYKWEKGQITLNYYKGFYYISIHQHIKATEYLYRGLSFAEKMNDMIMLGRCYYMLGISYSSLKNFQSAKSFTIKSINIFKKLNKVELYIDGLNYLGILLIESNKYAEALKYLKIGLAECRKVKQSNSELYFLENIAICQKNLGQLKEAMELFSKVKIIQDEESSTSVSDKIFTLANLAETSRLLLDYPKANTYLGQAYKLNKEASENAYVKELYKVSYSYYKDVKNYKEALKYYEKYIVIEEKTISNDLNRQINNLKFEYENEKKSRLLVLADIQIKEERKTRITFLIGYLLLFSIGGWLLYNRIQLSRKNKKIQQQNAIIIDVNHQLENLNKNLESIVEARTHELSNVNKELVKKNEEILTALVEGQTLERKRVAVELHDNLGAMLSAMRWRLQILNPEKLNVTEQKVYRSILDMMGQAYSEIRLISHNLLPVELEKKGLKGALEKLTNDINLGNKLNLDFHIEEDINLGNKRFELEIYSICLELINNILKHSEATKANISIYVLDNELIVEVYDNGVGMDINNLKAGMGLKNVINRVESNNGQVKIISSQSEKTSIFCTFPYMTITN</sequence>
<evidence type="ECO:0000256" key="3">
    <source>
        <dbReference type="ARBA" id="ARBA00022553"/>
    </source>
</evidence>
<dbReference type="EC" id="2.7.13.3" evidence="2"/>
<evidence type="ECO:0000259" key="12">
    <source>
        <dbReference type="PROSITE" id="PS50109"/>
    </source>
</evidence>
<keyword evidence="7" id="KW-0067">ATP-binding</keyword>
<dbReference type="PROSITE" id="PS50109">
    <property type="entry name" value="HIS_KIN"/>
    <property type="match status" value="1"/>
</dbReference>
<dbReference type="PANTHER" id="PTHR24421:SF10">
    <property type="entry name" value="NITRATE_NITRITE SENSOR PROTEIN NARQ"/>
    <property type="match status" value="1"/>
</dbReference>
<keyword evidence="8" id="KW-0902">Two-component regulatory system</keyword>
<evidence type="ECO:0000256" key="6">
    <source>
        <dbReference type="ARBA" id="ARBA00022777"/>
    </source>
</evidence>
<evidence type="ECO:0000256" key="9">
    <source>
        <dbReference type="SAM" id="Coils"/>
    </source>
</evidence>
<dbReference type="Gene3D" id="1.25.40.10">
    <property type="entry name" value="Tetratricopeptide repeat domain"/>
    <property type="match status" value="3"/>
</dbReference>
<evidence type="ECO:0000256" key="11">
    <source>
        <dbReference type="SAM" id="SignalP"/>
    </source>
</evidence>
<reference evidence="13 14" key="1">
    <citation type="submission" date="2023-05" db="EMBL/GenBank/DDBJ databases">
        <title>Novel species of genus Flectobacillus isolated from stream in China.</title>
        <authorList>
            <person name="Lu H."/>
        </authorList>
    </citation>
    <scope>NUCLEOTIDE SEQUENCE [LARGE SCALE GENOMIC DNA]</scope>
    <source>
        <strain evidence="13 14">DC10W</strain>
    </source>
</reference>
<feature type="coiled-coil region" evidence="9">
    <location>
        <begin position="395"/>
        <end position="422"/>
    </location>
</feature>
<evidence type="ECO:0000256" key="8">
    <source>
        <dbReference type="ARBA" id="ARBA00023012"/>
    </source>
</evidence>
<keyword evidence="11" id="KW-0732">Signal</keyword>
<dbReference type="GO" id="GO:0016301">
    <property type="term" value="F:kinase activity"/>
    <property type="evidence" value="ECO:0007669"/>
    <property type="project" value="UniProtKB-KW"/>
</dbReference>
<evidence type="ECO:0000256" key="10">
    <source>
        <dbReference type="SAM" id="Phobius"/>
    </source>
</evidence>
<accession>A0ABT6YKH5</accession>
<keyword evidence="9" id="KW-0175">Coiled coil</keyword>
<evidence type="ECO:0000313" key="14">
    <source>
        <dbReference type="Proteomes" id="UP001236569"/>
    </source>
</evidence>
<feature type="transmembrane region" description="Helical" evidence="10">
    <location>
        <begin position="365"/>
        <end position="383"/>
    </location>
</feature>
<dbReference type="InterPro" id="IPR003594">
    <property type="entry name" value="HATPase_dom"/>
</dbReference>
<dbReference type="PANTHER" id="PTHR24421">
    <property type="entry name" value="NITRATE/NITRITE SENSOR PROTEIN NARX-RELATED"/>
    <property type="match status" value="1"/>
</dbReference>
<evidence type="ECO:0000256" key="7">
    <source>
        <dbReference type="ARBA" id="ARBA00022840"/>
    </source>
</evidence>
<feature type="chain" id="PRO_5045369249" description="histidine kinase" evidence="11">
    <location>
        <begin position="24"/>
        <end position="650"/>
    </location>
</feature>
<keyword evidence="6 13" id="KW-0418">Kinase</keyword>
<name>A0ABT6YKH5_9BACT</name>
<keyword evidence="5" id="KW-0547">Nucleotide-binding</keyword>
<keyword evidence="4" id="KW-0808">Transferase</keyword>
<dbReference type="InterPro" id="IPR050482">
    <property type="entry name" value="Sensor_HK_TwoCompSys"/>
</dbReference>
<keyword evidence="10" id="KW-0472">Membrane</keyword>
<dbReference type="InterPro" id="IPR011712">
    <property type="entry name" value="Sig_transdc_His_kin_sub3_dim/P"/>
</dbReference>
<evidence type="ECO:0000256" key="5">
    <source>
        <dbReference type="ARBA" id="ARBA00022741"/>
    </source>
</evidence>
<evidence type="ECO:0000256" key="1">
    <source>
        <dbReference type="ARBA" id="ARBA00000085"/>
    </source>
</evidence>
<organism evidence="13 14">
    <name type="scientific">Flectobacillus longus</name>
    <dbReference type="NCBI Taxonomy" id="2984207"/>
    <lineage>
        <taxon>Bacteria</taxon>
        <taxon>Pseudomonadati</taxon>
        <taxon>Bacteroidota</taxon>
        <taxon>Cytophagia</taxon>
        <taxon>Cytophagales</taxon>
        <taxon>Flectobacillaceae</taxon>
        <taxon>Flectobacillus</taxon>
    </lineage>
</organism>
<feature type="signal peptide" evidence="11">
    <location>
        <begin position="1"/>
        <end position="23"/>
    </location>
</feature>